<dbReference type="OrthoDB" id="6071009at2759"/>
<evidence type="ECO:0000313" key="1">
    <source>
        <dbReference type="EMBL" id="KAJ8046276.1"/>
    </source>
</evidence>
<proteinExistence type="predicted"/>
<dbReference type="Gene3D" id="3.90.215.10">
    <property type="entry name" value="Gamma Fibrinogen, chain A, domain 1"/>
    <property type="match status" value="1"/>
</dbReference>
<organism evidence="1 2">
    <name type="scientific">Holothuria leucospilota</name>
    <name type="common">Black long sea cucumber</name>
    <name type="synonym">Mertensiothuria leucospilota</name>
    <dbReference type="NCBI Taxonomy" id="206669"/>
    <lineage>
        <taxon>Eukaryota</taxon>
        <taxon>Metazoa</taxon>
        <taxon>Echinodermata</taxon>
        <taxon>Eleutherozoa</taxon>
        <taxon>Echinozoa</taxon>
        <taxon>Holothuroidea</taxon>
        <taxon>Aspidochirotacea</taxon>
        <taxon>Aspidochirotida</taxon>
        <taxon>Holothuriidae</taxon>
        <taxon>Holothuria</taxon>
    </lineage>
</organism>
<dbReference type="EMBL" id="JAIZAY010000002">
    <property type="protein sequence ID" value="KAJ8046276.1"/>
    <property type="molecule type" value="Genomic_DNA"/>
</dbReference>
<accession>A0A9Q1HIL1</accession>
<evidence type="ECO:0000313" key="2">
    <source>
        <dbReference type="Proteomes" id="UP001152320"/>
    </source>
</evidence>
<dbReference type="InterPro" id="IPR036056">
    <property type="entry name" value="Fibrinogen-like_C"/>
</dbReference>
<comment type="caution">
    <text evidence="1">The sequence shown here is derived from an EMBL/GenBank/DDBJ whole genome shotgun (WGS) entry which is preliminary data.</text>
</comment>
<keyword evidence="2" id="KW-1185">Reference proteome</keyword>
<dbReference type="InterPro" id="IPR014716">
    <property type="entry name" value="Fibrinogen_a/b/g_C_1"/>
</dbReference>
<dbReference type="Proteomes" id="UP001152320">
    <property type="component" value="Chromosome 2"/>
</dbReference>
<sequence length="107" mass="12125">MRALKNKQLSTHDEDNDGWSSYNCAERHHGGWWYGDQSIKTDSNCGTTEFYCDWWPSGSNSCGSCTPTNLNGDYNGVTRGTDIEWESNVEFDCDVAFVEMKIKPVLI</sequence>
<dbReference type="SUPFAM" id="SSF56496">
    <property type="entry name" value="Fibrinogen C-terminal domain-like"/>
    <property type="match status" value="1"/>
</dbReference>
<gene>
    <name evidence="1" type="ORF">HOLleu_04897</name>
</gene>
<reference evidence="1" key="1">
    <citation type="submission" date="2021-10" db="EMBL/GenBank/DDBJ databases">
        <title>Tropical sea cucumber genome reveals ecological adaptation and Cuvierian tubules defense mechanism.</title>
        <authorList>
            <person name="Chen T."/>
        </authorList>
    </citation>
    <scope>NUCLEOTIDE SEQUENCE</scope>
    <source>
        <strain evidence="1">Nanhai2018</strain>
        <tissue evidence="1">Muscle</tissue>
    </source>
</reference>
<dbReference type="AlphaFoldDB" id="A0A9Q1HIL1"/>
<protein>
    <submittedName>
        <fullName evidence="1">Fibrinogen alpha chain</fullName>
    </submittedName>
</protein>
<name>A0A9Q1HIL1_HOLLE</name>